<feature type="region of interest" description="Disordered" evidence="1">
    <location>
        <begin position="125"/>
        <end position="158"/>
    </location>
</feature>
<evidence type="ECO:0000256" key="1">
    <source>
        <dbReference type="SAM" id="MobiDB-lite"/>
    </source>
</evidence>
<feature type="compositionally biased region" description="Low complexity" evidence="1">
    <location>
        <begin position="254"/>
        <end position="272"/>
    </location>
</feature>
<feature type="compositionally biased region" description="Polar residues" evidence="1">
    <location>
        <begin position="579"/>
        <end position="592"/>
    </location>
</feature>
<feature type="compositionally biased region" description="Low complexity" evidence="1">
    <location>
        <begin position="382"/>
        <end position="396"/>
    </location>
</feature>
<feature type="region of interest" description="Disordered" evidence="1">
    <location>
        <begin position="18"/>
        <end position="47"/>
    </location>
</feature>
<evidence type="ECO:0000313" key="3">
    <source>
        <dbReference type="Proteomes" id="UP000305948"/>
    </source>
</evidence>
<reference evidence="2 3" key="1">
    <citation type="journal article" date="2019" name="Nat. Ecol. Evol.">
        <title>Megaphylogeny resolves global patterns of mushroom evolution.</title>
        <authorList>
            <person name="Varga T."/>
            <person name="Krizsan K."/>
            <person name="Foldi C."/>
            <person name="Dima B."/>
            <person name="Sanchez-Garcia M."/>
            <person name="Sanchez-Ramirez S."/>
            <person name="Szollosi G.J."/>
            <person name="Szarkandi J.G."/>
            <person name="Papp V."/>
            <person name="Albert L."/>
            <person name="Andreopoulos W."/>
            <person name="Angelini C."/>
            <person name="Antonin V."/>
            <person name="Barry K.W."/>
            <person name="Bougher N.L."/>
            <person name="Buchanan P."/>
            <person name="Buyck B."/>
            <person name="Bense V."/>
            <person name="Catcheside P."/>
            <person name="Chovatia M."/>
            <person name="Cooper J."/>
            <person name="Damon W."/>
            <person name="Desjardin D."/>
            <person name="Finy P."/>
            <person name="Geml J."/>
            <person name="Haridas S."/>
            <person name="Hughes K."/>
            <person name="Justo A."/>
            <person name="Karasinski D."/>
            <person name="Kautmanova I."/>
            <person name="Kiss B."/>
            <person name="Kocsube S."/>
            <person name="Kotiranta H."/>
            <person name="LaButti K.M."/>
            <person name="Lechner B.E."/>
            <person name="Liimatainen K."/>
            <person name="Lipzen A."/>
            <person name="Lukacs Z."/>
            <person name="Mihaltcheva S."/>
            <person name="Morgado L.N."/>
            <person name="Niskanen T."/>
            <person name="Noordeloos M.E."/>
            <person name="Ohm R.A."/>
            <person name="Ortiz-Santana B."/>
            <person name="Ovrebo C."/>
            <person name="Racz N."/>
            <person name="Riley R."/>
            <person name="Savchenko A."/>
            <person name="Shiryaev A."/>
            <person name="Soop K."/>
            <person name="Spirin V."/>
            <person name="Szebenyi C."/>
            <person name="Tomsovsky M."/>
            <person name="Tulloss R.E."/>
            <person name="Uehling J."/>
            <person name="Grigoriev I.V."/>
            <person name="Vagvolgyi C."/>
            <person name="Papp T."/>
            <person name="Martin F.M."/>
            <person name="Miettinen O."/>
            <person name="Hibbett D.S."/>
            <person name="Nagy L.G."/>
        </authorList>
    </citation>
    <scope>NUCLEOTIDE SEQUENCE [LARGE SCALE GENOMIC DNA]</scope>
    <source>
        <strain evidence="2 3">OMC1185</strain>
    </source>
</reference>
<dbReference type="AlphaFoldDB" id="A0A5C3NC59"/>
<dbReference type="STRING" id="5364.A0A5C3NC59"/>
<accession>A0A5C3NC59</accession>
<proteinExistence type="predicted"/>
<feature type="compositionally biased region" description="Basic residues" evidence="1">
    <location>
        <begin position="139"/>
        <end position="151"/>
    </location>
</feature>
<keyword evidence="3" id="KW-1185">Reference proteome</keyword>
<sequence>MFHMYHPLTTLMSQNFSKRKARRLTPPSDDDGIVIPEDPHASPPPSQVQPIVRQAVGFGSSLESAATIPMYKATVAEQSGDRYLLGMVIGQPQSFAPLNDFHDLENPAQPMQDLQFRFSAYQPSVQGASSSGVAGPSKGKGKLKGSAGRKKKGDEPFAGQVDKFRVSYNMGFTLPSSMGHGKGGSSSPHFTSDTLDTDSTMTSPHPSVPNVVRDYSRFFSSPAPVGSSYSPEPAAATPSKGKGKARAESKSKSKTSNRTTSKSTTKNGTTLSARQLEKQPMRGEVPSRPSSGDHSKPDSITMSARQLEKQPMRGEVASPAPSHDQSKTDYTKYYRYDYDRQKLITPDYRPAPPSEHGSQVSPQIHSPVPGSNGYGYAPPVPAGSSVASSRPSTASGDVMPSSGETERRGSVSSRPGYTRPRLVTLLIDDLRSGKLDKQIAEVHVPLKRHEDPDSGYWADAKDVAEQLQAGPSRIDGPARVFALRGEYRHFFLRVSEENVDTINISKAHLAVEKQLSMNVYVETLPGSSVQIPPRPRLPQEITLAEDLASIANYDAQSAYTAVGSIANSILPPKRRRGTANGSYNTSGQQQHQAIAYGPSGSGAQIDGRPPSPNLYQSSLSGTPSKKPKTSGYQGAQPSSSHVQGPSSSRQSAGSAQSAADRDRITQAIADWVKPHIEEHPDWEDYMKSKAIATCVSTVYRQFKFVQGRIDFWHGATTPPDLPVAPKAKIGPTHVLRAMKLTTDWGAQCSEAMRFIGYYGPDGTRYIDSRVGDLLGEHPRNGPLPQGDAVKRLLHLLREIHNDWTTEHPEDAE</sequence>
<evidence type="ECO:0000313" key="2">
    <source>
        <dbReference type="EMBL" id="TFK54006.1"/>
    </source>
</evidence>
<feature type="region of interest" description="Disordered" evidence="1">
    <location>
        <begin position="221"/>
        <end position="416"/>
    </location>
</feature>
<feature type="compositionally biased region" description="Low complexity" evidence="1">
    <location>
        <begin position="636"/>
        <end position="658"/>
    </location>
</feature>
<dbReference type="OrthoDB" id="3215534at2759"/>
<organism evidence="2 3">
    <name type="scientific">Heliocybe sulcata</name>
    <dbReference type="NCBI Taxonomy" id="5364"/>
    <lineage>
        <taxon>Eukaryota</taxon>
        <taxon>Fungi</taxon>
        <taxon>Dikarya</taxon>
        <taxon>Basidiomycota</taxon>
        <taxon>Agaricomycotina</taxon>
        <taxon>Agaricomycetes</taxon>
        <taxon>Gloeophyllales</taxon>
        <taxon>Gloeophyllaceae</taxon>
        <taxon>Heliocybe</taxon>
    </lineage>
</organism>
<feature type="compositionally biased region" description="Low complexity" evidence="1">
    <location>
        <begin position="125"/>
        <end position="137"/>
    </location>
</feature>
<gene>
    <name evidence="2" type="ORF">OE88DRAFT_1140833</name>
</gene>
<feature type="compositionally biased region" description="Low complexity" evidence="1">
    <location>
        <begin position="185"/>
        <end position="203"/>
    </location>
</feature>
<name>A0A5C3NC59_9AGAM</name>
<dbReference type="Proteomes" id="UP000305948">
    <property type="component" value="Unassembled WGS sequence"/>
</dbReference>
<dbReference type="EMBL" id="ML213506">
    <property type="protein sequence ID" value="TFK54006.1"/>
    <property type="molecule type" value="Genomic_DNA"/>
</dbReference>
<feature type="region of interest" description="Disordered" evidence="1">
    <location>
        <begin position="177"/>
        <end position="209"/>
    </location>
</feature>
<protein>
    <submittedName>
        <fullName evidence="2">Uncharacterized protein</fullName>
    </submittedName>
</protein>
<feature type="compositionally biased region" description="Polar residues" evidence="1">
    <location>
        <begin position="613"/>
        <end position="623"/>
    </location>
</feature>
<feature type="region of interest" description="Disordered" evidence="1">
    <location>
        <begin position="571"/>
        <end position="660"/>
    </location>
</feature>
<feature type="compositionally biased region" description="Basic and acidic residues" evidence="1">
    <location>
        <begin position="324"/>
        <end position="342"/>
    </location>
</feature>